<dbReference type="EMBL" id="SPSF01000041">
    <property type="protein sequence ID" value="MPQ63707.1"/>
    <property type="molecule type" value="Genomic_DNA"/>
</dbReference>
<sequence>MIKEDEIFKRIFKSIDVEIDPPEGTKERIYQKLCYNSYQGSFCYLSRLSWIPEKIFKLAIQLWILLYIYMTVFTPIITN</sequence>
<protein>
    <submittedName>
        <fullName evidence="2">Uncharacterized protein</fullName>
    </submittedName>
</protein>
<keyword evidence="1" id="KW-0472">Membrane</keyword>
<evidence type="ECO:0000313" key="2">
    <source>
        <dbReference type="EMBL" id="MPQ63707.1"/>
    </source>
</evidence>
<proteinExistence type="predicted"/>
<evidence type="ECO:0000313" key="3">
    <source>
        <dbReference type="Proteomes" id="UP000342249"/>
    </source>
</evidence>
<reference evidence="2 3" key="1">
    <citation type="journal article" date="2019" name="Lett. Appl. Microbiol.">
        <title>A case of 'blown pack' spoilage of vacuum-packaged pork likely associated with Clostridium estertheticum in Canada.</title>
        <authorList>
            <person name="Zhang P."/>
            <person name="Ward P."/>
            <person name="McMullen L.M."/>
            <person name="Yang X."/>
        </authorList>
    </citation>
    <scope>NUCLEOTIDE SEQUENCE [LARGE SCALE GENOMIC DNA]</scope>
    <source>
        <strain evidence="2 3">MA19</strain>
    </source>
</reference>
<comment type="caution">
    <text evidence="2">The sequence shown here is derived from an EMBL/GenBank/DDBJ whole genome shotgun (WGS) entry which is preliminary data.</text>
</comment>
<dbReference type="RefSeq" id="WP_152753135.1">
    <property type="nucleotide sequence ID" value="NZ_SPSE01000042.1"/>
</dbReference>
<dbReference type="Proteomes" id="UP000342249">
    <property type="component" value="Unassembled WGS sequence"/>
</dbReference>
<gene>
    <name evidence="2" type="ORF">E4V82_16525</name>
</gene>
<keyword evidence="1" id="KW-1133">Transmembrane helix</keyword>
<feature type="transmembrane region" description="Helical" evidence="1">
    <location>
        <begin position="55"/>
        <end position="77"/>
    </location>
</feature>
<dbReference type="AlphaFoldDB" id="A0A5N7IRV2"/>
<name>A0A5N7IRV2_9CLOT</name>
<organism evidence="2 3">
    <name type="scientific">Clostridium estertheticum</name>
    <dbReference type="NCBI Taxonomy" id="238834"/>
    <lineage>
        <taxon>Bacteria</taxon>
        <taxon>Bacillati</taxon>
        <taxon>Bacillota</taxon>
        <taxon>Clostridia</taxon>
        <taxon>Eubacteriales</taxon>
        <taxon>Clostridiaceae</taxon>
        <taxon>Clostridium</taxon>
    </lineage>
</organism>
<accession>A0A5N7IRV2</accession>
<evidence type="ECO:0000256" key="1">
    <source>
        <dbReference type="SAM" id="Phobius"/>
    </source>
</evidence>
<keyword evidence="1" id="KW-0812">Transmembrane</keyword>